<dbReference type="Gene3D" id="3.40.50.1700">
    <property type="entry name" value="Glycoside hydrolase family 3 C-terminal domain"/>
    <property type="match status" value="2"/>
</dbReference>
<dbReference type="Proteomes" id="UP001180825">
    <property type="component" value="Unassembled WGS sequence"/>
</dbReference>
<dbReference type="Gene3D" id="2.60.40.10">
    <property type="entry name" value="Immunoglobulins"/>
    <property type="match status" value="1"/>
</dbReference>
<evidence type="ECO:0000256" key="1">
    <source>
        <dbReference type="ARBA" id="ARBA00005336"/>
    </source>
</evidence>
<dbReference type="PANTHER" id="PTHR42721:SF3">
    <property type="entry name" value="BETA-D-XYLOSIDASE 5-RELATED"/>
    <property type="match status" value="1"/>
</dbReference>
<dbReference type="SMART" id="SM01217">
    <property type="entry name" value="Fn3_like"/>
    <property type="match status" value="1"/>
</dbReference>
<sequence>MKTLSAACLAWGLAFAGLAAAADAGEDQARQIVAKLTLDEKVEQLLNGAPAIPRLGIPAYNWWTESLHGAFGPGATTNFPQPVGLAASFNSAMMQDVAAAISTEVQAVYALGRHKPNPNRIGGALNTWSPNINIFRDPRWGRGQETYGEDPFLTAELGKSFVRGMQGPDAARPLVIASPKHFAVHSGPESTRHSVDVWVSAQDLEDTYLPAFRAAMVDAQAGSIMCAYNRLNGEPACASHSLLVKTLREDWKFTGYVVSDCDAVVDIHAHHKYAPDAAAGAAVALKSGVDNECNGATLSHTPGLGERYKQALQRGYIRQADIDTALVRLFSARIRAGDLPGLPERRFPGGEVINSAEHRTLALRSAVESLVLLKNDGTLPLKASTRIAVVGPLGNARRVMRGNYSSGQTGPTRTVFEGLGRQFSPAQVKLVPFGPSITDGDPVPREVFVAPDGSAGLRASYFKLQAGSPTDIGKRRFDAKAVGSHTVAQIESRAQDFTEVGTVVRTVWTGAFVAPETGSYRLGLSGLKGQVRIDARDVVLAKKATRWAEPVTLVQVDLKQGERYALRLEAESGVGAPAGMIWKRVSRQPLVDLRAGAKDADVIVAVVGLTSDLEGEEMPVKIDGFTGGDRTTLDLPADQRRYLQAVSQLGKPVVVVNLSGSAIDLSWSHANAAAVLQAWYPGEGGGQAIAQVLAGAANPAGRLPVTFYRSADELPPFDDYRMAGRTYRFFDKPVVYPFGHGLSYSTFRYEAPRIEVQDDGKALGLVVRTAITNTSIRDGDEVAQLYLAPPRFEGGPRLALRGFKRLHLKAGERREVIWRLDARDLSFVDRDGVRQVMPGSYRLSVGGGQPDTGAPAESASFSLVRQVLLPR</sequence>
<keyword evidence="7" id="KW-1185">Reference proteome</keyword>
<dbReference type="Pfam" id="PF00933">
    <property type="entry name" value="Glyco_hydro_3"/>
    <property type="match status" value="1"/>
</dbReference>
<dbReference type="Gene3D" id="3.20.20.300">
    <property type="entry name" value="Glycoside hydrolase, family 3, N-terminal domain"/>
    <property type="match status" value="1"/>
</dbReference>
<dbReference type="InterPro" id="IPR002772">
    <property type="entry name" value="Glyco_hydro_3_C"/>
</dbReference>
<dbReference type="InterPro" id="IPR036962">
    <property type="entry name" value="Glyco_hydro_3_N_sf"/>
</dbReference>
<dbReference type="InterPro" id="IPR001764">
    <property type="entry name" value="Glyco_hydro_3_N"/>
</dbReference>
<keyword evidence="2 4" id="KW-0732">Signal</keyword>
<dbReference type="EMBL" id="JAVDXV010000011">
    <property type="protein sequence ID" value="MDR7335754.1"/>
    <property type="molecule type" value="Genomic_DNA"/>
</dbReference>
<keyword evidence="6" id="KW-0326">Glycosidase</keyword>
<evidence type="ECO:0000313" key="7">
    <source>
        <dbReference type="Proteomes" id="UP001180825"/>
    </source>
</evidence>
<dbReference type="InterPro" id="IPR036881">
    <property type="entry name" value="Glyco_hydro_3_C_sf"/>
</dbReference>
<dbReference type="EC" id="3.2.1.21" evidence="6"/>
<dbReference type="GO" id="GO:0008422">
    <property type="term" value="F:beta-glucosidase activity"/>
    <property type="evidence" value="ECO:0007669"/>
    <property type="project" value="UniProtKB-EC"/>
</dbReference>
<dbReference type="InterPro" id="IPR044993">
    <property type="entry name" value="BXL"/>
</dbReference>
<dbReference type="InterPro" id="IPR037524">
    <property type="entry name" value="PA14/GLEYA"/>
</dbReference>
<dbReference type="SUPFAM" id="SSF56988">
    <property type="entry name" value="Anthrax protective antigen"/>
    <property type="match status" value="1"/>
</dbReference>
<dbReference type="SUPFAM" id="SSF51445">
    <property type="entry name" value="(Trans)glycosidases"/>
    <property type="match status" value="1"/>
</dbReference>
<comment type="similarity">
    <text evidence="1">Belongs to the glycosyl hydrolase 3 family.</text>
</comment>
<evidence type="ECO:0000256" key="4">
    <source>
        <dbReference type="SAM" id="SignalP"/>
    </source>
</evidence>
<dbReference type="RefSeq" id="WP_310332757.1">
    <property type="nucleotide sequence ID" value="NZ_JAVDXV010000011.1"/>
</dbReference>
<dbReference type="PANTHER" id="PTHR42721">
    <property type="entry name" value="SUGAR HYDROLASE-RELATED"/>
    <property type="match status" value="1"/>
</dbReference>
<organism evidence="6 7">
    <name type="scientific">Roseateles asaccharophilus</name>
    <dbReference type="NCBI Taxonomy" id="582607"/>
    <lineage>
        <taxon>Bacteria</taxon>
        <taxon>Pseudomonadati</taxon>
        <taxon>Pseudomonadota</taxon>
        <taxon>Betaproteobacteria</taxon>
        <taxon>Burkholderiales</taxon>
        <taxon>Sphaerotilaceae</taxon>
        <taxon>Roseateles</taxon>
    </lineage>
</organism>
<dbReference type="SUPFAM" id="SSF52279">
    <property type="entry name" value="Beta-D-glucan exohydrolase, C-terminal domain"/>
    <property type="match status" value="1"/>
</dbReference>
<dbReference type="InterPro" id="IPR017853">
    <property type="entry name" value="GH"/>
</dbReference>
<dbReference type="InterPro" id="IPR013783">
    <property type="entry name" value="Ig-like_fold"/>
</dbReference>
<proteinExistence type="inferred from homology"/>
<evidence type="ECO:0000256" key="2">
    <source>
        <dbReference type="ARBA" id="ARBA00022729"/>
    </source>
</evidence>
<dbReference type="InterPro" id="IPR026891">
    <property type="entry name" value="Fn3-like"/>
</dbReference>
<dbReference type="PROSITE" id="PS51820">
    <property type="entry name" value="PA14"/>
    <property type="match status" value="1"/>
</dbReference>
<evidence type="ECO:0000259" key="5">
    <source>
        <dbReference type="PROSITE" id="PS51820"/>
    </source>
</evidence>
<accession>A0ABU2AEV7</accession>
<dbReference type="Pfam" id="PF14310">
    <property type="entry name" value="Fn3-like"/>
    <property type="match status" value="1"/>
</dbReference>
<evidence type="ECO:0000313" key="6">
    <source>
        <dbReference type="EMBL" id="MDR7335754.1"/>
    </source>
</evidence>
<gene>
    <name evidence="6" type="ORF">J2X21_004921</name>
</gene>
<evidence type="ECO:0000256" key="3">
    <source>
        <dbReference type="ARBA" id="ARBA00022801"/>
    </source>
</evidence>
<comment type="caution">
    <text evidence="6">The sequence shown here is derived from an EMBL/GenBank/DDBJ whole genome shotgun (WGS) entry which is preliminary data.</text>
</comment>
<dbReference type="PRINTS" id="PR00133">
    <property type="entry name" value="GLHYDRLASE3"/>
</dbReference>
<name>A0ABU2AEV7_9BURK</name>
<reference evidence="6 7" key="1">
    <citation type="submission" date="2023-07" db="EMBL/GenBank/DDBJ databases">
        <title>Sorghum-associated microbial communities from plants grown in Nebraska, USA.</title>
        <authorList>
            <person name="Schachtman D."/>
        </authorList>
    </citation>
    <scope>NUCLEOTIDE SEQUENCE [LARGE SCALE GENOMIC DNA]</scope>
    <source>
        <strain evidence="6 7">BE316</strain>
    </source>
</reference>
<feature type="chain" id="PRO_5046628813" evidence="4">
    <location>
        <begin position="22"/>
        <end position="871"/>
    </location>
</feature>
<dbReference type="Pfam" id="PF01915">
    <property type="entry name" value="Glyco_hydro_3_C"/>
    <property type="match status" value="1"/>
</dbReference>
<keyword evidence="3 6" id="KW-0378">Hydrolase</keyword>
<protein>
    <submittedName>
        <fullName evidence="6">Beta-glucosidase</fullName>
        <ecNumber evidence="6">3.2.1.21</ecNumber>
    </submittedName>
</protein>
<feature type="domain" description="PA14" evidence="5">
    <location>
        <begin position="452"/>
        <end position="601"/>
    </location>
</feature>
<feature type="signal peptide" evidence="4">
    <location>
        <begin position="1"/>
        <end position="21"/>
    </location>
</feature>